<organism evidence="4 5">
    <name type="scientific">Steinernema glaseri</name>
    <dbReference type="NCBI Taxonomy" id="37863"/>
    <lineage>
        <taxon>Eukaryota</taxon>
        <taxon>Metazoa</taxon>
        <taxon>Ecdysozoa</taxon>
        <taxon>Nematoda</taxon>
        <taxon>Chromadorea</taxon>
        <taxon>Rhabditida</taxon>
        <taxon>Tylenchina</taxon>
        <taxon>Panagrolaimomorpha</taxon>
        <taxon>Strongyloidoidea</taxon>
        <taxon>Steinernematidae</taxon>
        <taxon>Steinernema</taxon>
    </lineage>
</organism>
<evidence type="ECO:0000313" key="4">
    <source>
        <dbReference type="Proteomes" id="UP000095287"/>
    </source>
</evidence>
<evidence type="ECO:0000256" key="1">
    <source>
        <dbReference type="SAM" id="MobiDB-lite"/>
    </source>
</evidence>
<feature type="region of interest" description="Disordered" evidence="1">
    <location>
        <begin position="177"/>
        <end position="210"/>
    </location>
</feature>
<dbReference type="Proteomes" id="UP000095287">
    <property type="component" value="Unplaced"/>
</dbReference>
<keyword evidence="4" id="KW-1185">Reference proteome</keyword>
<evidence type="ECO:0000256" key="2">
    <source>
        <dbReference type="SAM" id="Phobius"/>
    </source>
</evidence>
<dbReference type="AlphaFoldDB" id="A0A1I7Z1P3"/>
<evidence type="ECO:0000313" key="5">
    <source>
        <dbReference type="WBParaSite" id="L893_g22019.t1"/>
    </source>
</evidence>
<protein>
    <submittedName>
        <fullName evidence="5">Conserved plasma membrane protein</fullName>
    </submittedName>
</protein>
<reference evidence="5" key="1">
    <citation type="submission" date="2016-11" db="UniProtKB">
        <authorList>
            <consortium name="WormBaseParasite"/>
        </authorList>
    </citation>
    <scope>IDENTIFICATION</scope>
</reference>
<sequence>MVSLRLSCVGLLAVLFLADFGFAAPALARSESFTFEYLDRSIKGNTRKVKTHGMFRYYSTVKEAIDLIEKGGANWCGFGEILQKRHDIMKFWSDKEVKDFIARMKKSDCNKQYARGIFSRSDQNDQEEGTEYVLLPYNVTLGLAIVFGCFTVIMILLVIALCIMCCKNSSGKLPFYNDRRDPTPPLQRSNRSASQRADSESSKSGRDSEF</sequence>
<keyword evidence="3" id="KW-0732">Signal</keyword>
<accession>A0A1I7Z1P3</accession>
<dbReference type="WBParaSite" id="L893_g22019.t1">
    <property type="protein sequence ID" value="L893_g22019.t1"/>
    <property type="gene ID" value="L893_g22019"/>
</dbReference>
<feature type="compositionally biased region" description="Basic and acidic residues" evidence="1">
    <location>
        <begin position="197"/>
        <end position="210"/>
    </location>
</feature>
<name>A0A1I7Z1P3_9BILA</name>
<feature type="transmembrane region" description="Helical" evidence="2">
    <location>
        <begin position="141"/>
        <end position="166"/>
    </location>
</feature>
<feature type="signal peptide" evidence="3">
    <location>
        <begin position="1"/>
        <end position="23"/>
    </location>
</feature>
<keyword evidence="2" id="KW-0472">Membrane</keyword>
<feature type="compositionally biased region" description="Polar residues" evidence="1">
    <location>
        <begin position="186"/>
        <end position="196"/>
    </location>
</feature>
<feature type="chain" id="PRO_5009312859" evidence="3">
    <location>
        <begin position="24"/>
        <end position="210"/>
    </location>
</feature>
<proteinExistence type="predicted"/>
<keyword evidence="2" id="KW-0812">Transmembrane</keyword>
<keyword evidence="2" id="KW-1133">Transmembrane helix</keyword>
<evidence type="ECO:0000256" key="3">
    <source>
        <dbReference type="SAM" id="SignalP"/>
    </source>
</evidence>